<dbReference type="SMART" id="SM00230">
    <property type="entry name" value="CysPc"/>
    <property type="match status" value="1"/>
</dbReference>
<dbReference type="InterPro" id="IPR038765">
    <property type="entry name" value="Papain-like_cys_pep_sf"/>
</dbReference>
<evidence type="ECO:0000256" key="5">
    <source>
        <dbReference type="ARBA" id="ARBA00022837"/>
    </source>
</evidence>
<feature type="active site" evidence="6">
    <location>
        <position position="331"/>
    </location>
</feature>
<keyword evidence="2 6" id="KW-0645">Protease</keyword>
<dbReference type="InterPro" id="IPR036213">
    <property type="entry name" value="Calpain_III_sf"/>
</dbReference>
<feature type="active site" evidence="6">
    <location>
        <position position="162"/>
    </location>
</feature>
<dbReference type="PROSITE" id="PS50203">
    <property type="entry name" value="CALPAIN_CAT"/>
    <property type="match status" value="1"/>
</dbReference>
<dbReference type="InterPro" id="IPR011992">
    <property type="entry name" value="EF-hand-dom_pair"/>
</dbReference>
<protein>
    <recommendedName>
        <fullName evidence="13">Calmodulin</fullName>
    </recommendedName>
</protein>
<feature type="compositionally biased region" description="Polar residues" evidence="7">
    <location>
        <begin position="2043"/>
        <end position="2052"/>
    </location>
</feature>
<dbReference type="SUPFAM" id="SSF47473">
    <property type="entry name" value="EF-hand"/>
    <property type="match status" value="1"/>
</dbReference>
<feature type="region of interest" description="Disordered" evidence="7">
    <location>
        <begin position="1885"/>
        <end position="1920"/>
    </location>
</feature>
<feature type="compositionally biased region" description="Acidic residues" evidence="7">
    <location>
        <begin position="665"/>
        <end position="678"/>
    </location>
</feature>
<keyword evidence="12" id="KW-1185">Reference proteome</keyword>
<dbReference type="PROSITE" id="PS00018">
    <property type="entry name" value="EF_HAND_1"/>
    <property type="match status" value="2"/>
</dbReference>
<dbReference type="SUPFAM" id="SSF51045">
    <property type="entry name" value="WW domain"/>
    <property type="match status" value="1"/>
</dbReference>
<evidence type="ECO:0000313" key="12">
    <source>
        <dbReference type="Proteomes" id="UP001165060"/>
    </source>
</evidence>
<dbReference type="InterPro" id="IPR018247">
    <property type="entry name" value="EF_Hand_1_Ca_BS"/>
</dbReference>
<dbReference type="PROSITE" id="PS50020">
    <property type="entry name" value="WW_DOMAIN_2"/>
    <property type="match status" value="1"/>
</dbReference>
<feature type="domain" description="EF-hand" evidence="10">
    <location>
        <begin position="925"/>
        <end position="960"/>
    </location>
</feature>
<evidence type="ECO:0000256" key="4">
    <source>
        <dbReference type="ARBA" id="ARBA00022807"/>
    </source>
</evidence>
<sequence length="2141" mass="238013">MSSDPSPFIASMSSTVFTFPTHGLSGASLAASQRLAEEQVSAAAALIAGRCKRSDIRWVDPDFGPSESDEYGAQALYGADERPPNGGYPKPEKLRWQRPIYADGTVDVDEEELEEGGGEDEDGSDFEDEYDDAAKDTWCERGRLFVGGSGSGDIIQGSLGDCWFLGSLSVLATREPLLQSVFFNLEKHKSAGLFCLRFFKDGCWVYVLVDDRIPVYDATSQPAFARCRDPNELWVPLLEKGYAKIHGSYKALIGGYIHYGLADLTAFAPIQIVTKKGHQGFHEEWDPDLLYERLRQYKKWGSLMGCSVQQQPGAAKKKHEAEGEGGLRLMHAYGFLDVNEIETRDGPVRLCRVRNPWGFGEWTGAWGDDSEEREEDSRLTHGVDYYTTPLQSMPMTFDVISESQVTAPAAERKVIPDSTDPDDTTTEQPPYYYQAMQVQTRLEAGTYLILPSLFKRKVGGKFFFTVYSEAGHELTDNVKLAFEAEPISPEMGLTKGMTRQQFNIHVEDVREKMLELASKIGVSPEQIYAEFKKNPSVPINRKVFKEKLMALGFNLVDFPDEDFLAIDVDNNGTISASEFQDFFQLAVDNSSLPSPPPPPPEDDLAFQPTDLDGVVTISCMEAKGLVPSSSWFDSFKDGSQKMRSKTLIFLPVPPAQRGLVRAAPAEDDTFESSDAENFEPDHRSLGPFAGPEAPDQEAARLGATSFMKTQAKKLRGRAQDIVTMNQEVSEKIHYSDAIKEMEPRRSDFLRRIKSAPRECSSDTQPKCWDRLPPNVKVKESYFSERPPPRKPLALIRKKKEENMVTSTRSANLFSKSEAREWIRSELAPQLLGEIIAEAFAIRDFRLAAEKSAKSTAKSSFSASGSDSSTSDEAIKAEIAMPGTVRVYVRKRECERERANAPYSRFQPLKILDMDMLSGQSTQKADALDQAASWFRYIDKDGSGFISFKEFYDLVCNELNLMFSKHDSQLLLDRFKSEPDAASDADADMTLINYQEFLKWWSDGHENNQVRSSHSTDSPISIGSIVNQVKDSLVHTVDGDVKKLTTLKADPASLLVTQSLLHDVGTRMAIPSVFRLARAFDNDHKIFNDHIKDEIDSSKQVDLDLLPIRQKLQNVLKRRCEDGTSGTGETNINSAKMWLQLTTSKSMELDFTTVRDAFARVLDEEEFVTKFDAVTGKWVVRNFNGTTSGVINGSFLSFDDIGVNDEERKMKATASRLSPREDTPRTADEEEALKAGAVTMKADDFCTKRFKMSLKTAVAFVLDDILLESTRNNMRHKFRFQDIDQFIRQDQLNSLESKFFLAMQVHMGKVSGSVKHMVDLYVNEDKNAILVKAVDPMTMRTYYLKGHEELSELSLPIVGEEVFTDYMHENEEGAFWRYCMRLNLLTVARSTSLTTSEQKKFVHHLRALIQAAKLPFFVRVNDLCMSFEVDTETVNKWGNLRKVIFGTIKKDRALWNFLSTTYSSLKVTLSTYDGDVNIVLDWAEFLAHLNGFRNPYATLELLPKKVDPVRGGKMDEETLASTANFRSGRADMEGGSHPKFAQCSYDFKFVPPALIKKPILFTDVCKMTMSEGLIEPESKLFVLMVRRCDDGSMYATAYDPKSACDYMCEGLPEAWAEEGACDTVGIEEAQKQLEECTEGGRLSLGFGITPRALCKIYNKMAGGGDEFLGTCEVSISGVLSNCGQGVSEWAALVREGKVSGHVLLNMKFQRNVDLALDEEMRQARKDRSLKERADQELKKKLKGLTDKLVASGTATPSSGGGDGMMSSGVEVESMKKMYEENAAIVDELREASREKEEMLARLEKEKEEAEGRRKMAEDEKERMQERVRVAEVLAEQRLKEVEKGGRGAIEAEIGVRFEGKVKEAQERAERMEAQKRAAEMEVERLRGELAEKEKGGEEGREEGGGEGGEGGEEEARGRGVSWNDTQETVVEEFAAAPPPPPPPAGLQGIVQVLKDRCEKAPAKVIKMLLVPFVGGVGEVEAGKVGEVLEDLGLVKGEKEWEIVRMEIEDKIGVVGGGAGAGTGEESFMLKDLLGLLGGKRVRTRSVSPEQRQQGGAGGEGEGEGEGEGAGAGAGVGAGEGEGAGEERKAVDGDDLPLPPGWEKRVRADGKSYFVDHNTRKTQWRHPAAAKKRSKRKQAAGQE</sequence>
<evidence type="ECO:0000259" key="10">
    <source>
        <dbReference type="PROSITE" id="PS50222"/>
    </source>
</evidence>
<dbReference type="Pfam" id="PF00397">
    <property type="entry name" value="WW"/>
    <property type="match status" value="1"/>
</dbReference>
<dbReference type="SUPFAM" id="SSF49758">
    <property type="entry name" value="Calpain large subunit, middle domain (domain III)"/>
    <property type="match status" value="1"/>
</dbReference>
<feature type="region of interest" description="Disordered" evidence="7">
    <location>
        <begin position="408"/>
        <end position="428"/>
    </location>
</feature>
<feature type="compositionally biased region" description="Basic residues" evidence="7">
    <location>
        <begin position="2118"/>
        <end position="2141"/>
    </location>
</feature>
<feature type="region of interest" description="Disordered" evidence="7">
    <location>
        <begin position="664"/>
        <end position="695"/>
    </location>
</feature>
<gene>
    <name evidence="11" type="ORF">TeGR_g8450</name>
</gene>
<keyword evidence="3 6" id="KW-0378">Hydrolase</keyword>
<feature type="domain" description="Calpain catalytic" evidence="9">
    <location>
        <begin position="57"/>
        <end position="372"/>
    </location>
</feature>
<comment type="caution">
    <text evidence="11">The sequence shown here is derived from an EMBL/GenBank/DDBJ whole genome shotgun (WGS) entry which is preliminary data.</text>
</comment>
<evidence type="ECO:0000313" key="11">
    <source>
        <dbReference type="EMBL" id="GMI54345.1"/>
    </source>
</evidence>
<dbReference type="Pfam" id="PF13202">
    <property type="entry name" value="EF-hand_5"/>
    <property type="match status" value="2"/>
</dbReference>
<dbReference type="Gene3D" id="3.90.70.10">
    <property type="entry name" value="Cysteine proteinases"/>
    <property type="match status" value="1"/>
</dbReference>
<keyword evidence="4 6" id="KW-0788">Thiol protease</keyword>
<dbReference type="Pfam" id="PF00648">
    <property type="entry name" value="Peptidase_C2"/>
    <property type="match status" value="1"/>
</dbReference>
<dbReference type="PRINTS" id="PR00704">
    <property type="entry name" value="CALPAIN"/>
</dbReference>
<dbReference type="InterPro" id="IPR002048">
    <property type="entry name" value="EF_hand_dom"/>
</dbReference>
<feature type="compositionally biased region" description="Gly residues" evidence="7">
    <location>
        <begin position="2066"/>
        <end position="2080"/>
    </location>
</feature>
<dbReference type="Gene3D" id="1.10.238.10">
    <property type="entry name" value="EF-hand"/>
    <property type="match status" value="1"/>
</dbReference>
<feature type="compositionally biased region" description="Low complexity" evidence="7">
    <location>
        <begin position="1747"/>
        <end position="1756"/>
    </location>
</feature>
<dbReference type="CDD" id="cd00044">
    <property type="entry name" value="CysPc"/>
    <property type="match status" value="1"/>
</dbReference>
<dbReference type="PANTHER" id="PTHR10183:SF379">
    <property type="entry name" value="CALPAIN-5"/>
    <property type="match status" value="1"/>
</dbReference>
<dbReference type="Gene3D" id="2.20.70.10">
    <property type="match status" value="1"/>
</dbReference>
<dbReference type="PANTHER" id="PTHR10183">
    <property type="entry name" value="CALPAIN"/>
    <property type="match status" value="1"/>
</dbReference>
<feature type="region of interest" description="Disordered" evidence="7">
    <location>
        <begin position="110"/>
        <end position="129"/>
    </location>
</feature>
<dbReference type="Proteomes" id="UP001165060">
    <property type="component" value="Unassembled WGS sequence"/>
</dbReference>
<dbReference type="InterPro" id="IPR001300">
    <property type="entry name" value="Peptidase_C2_calpain_cat"/>
</dbReference>
<dbReference type="PROSITE" id="PS50222">
    <property type="entry name" value="EF_HAND_2"/>
    <property type="match status" value="2"/>
</dbReference>
<feature type="domain" description="WW" evidence="8">
    <location>
        <begin position="2094"/>
        <end position="2127"/>
    </location>
</feature>
<dbReference type="InterPro" id="IPR000169">
    <property type="entry name" value="Pept_cys_AS"/>
</dbReference>
<feature type="compositionally biased region" description="Basic and acidic residues" evidence="7">
    <location>
        <begin position="1885"/>
        <end position="1902"/>
    </location>
</feature>
<feature type="domain" description="EF-hand" evidence="10">
    <location>
        <begin position="554"/>
        <end position="589"/>
    </location>
</feature>
<dbReference type="SMART" id="SM00054">
    <property type="entry name" value="EFh"/>
    <property type="match status" value="2"/>
</dbReference>
<dbReference type="EMBL" id="BRYB01006654">
    <property type="protein sequence ID" value="GMI54345.1"/>
    <property type="molecule type" value="Genomic_DNA"/>
</dbReference>
<feature type="region of interest" description="Disordered" evidence="7">
    <location>
        <begin position="1747"/>
        <end position="1766"/>
    </location>
</feature>
<dbReference type="CDD" id="cd00201">
    <property type="entry name" value="WW"/>
    <property type="match status" value="1"/>
</dbReference>
<evidence type="ECO:0000256" key="7">
    <source>
        <dbReference type="SAM" id="MobiDB-lite"/>
    </source>
</evidence>
<feature type="active site" evidence="6">
    <location>
        <position position="355"/>
    </location>
</feature>
<reference evidence="11 12" key="1">
    <citation type="journal article" date="2023" name="Commun. Biol.">
        <title>Genome analysis of Parmales, the sister group of diatoms, reveals the evolutionary specialization of diatoms from phago-mixotrophs to photoautotrophs.</title>
        <authorList>
            <person name="Ban H."/>
            <person name="Sato S."/>
            <person name="Yoshikawa S."/>
            <person name="Yamada K."/>
            <person name="Nakamura Y."/>
            <person name="Ichinomiya M."/>
            <person name="Sato N."/>
            <person name="Blanc-Mathieu R."/>
            <person name="Endo H."/>
            <person name="Kuwata A."/>
            <person name="Ogata H."/>
        </authorList>
    </citation>
    <scope>NUCLEOTIDE SEQUENCE [LARGE SCALE GENOMIC DNA]</scope>
</reference>
<evidence type="ECO:0000256" key="2">
    <source>
        <dbReference type="ARBA" id="ARBA00022670"/>
    </source>
</evidence>
<evidence type="ECO:0000259" key="9">
    <source>
        <dbReference type="PROSITE" id="PS50203"/>
    </source>
</evidence>
<evidence type="ECO:0008006" key="13">
    <source>
        <dbReference type="Google" id="ProtNLM"/>
    </source>
</evidence>
<evidence type="ECO:0000259" key="8">
    <source>
        <dbReference type="PROSITE" id="PS50020"/>
    </source>
</evidence>
<dbReference type="SUPFAM" id="SSF54001">
    <property type="entry name" value="Cysteine proteinases"/>
    <property type="match status" value="1"/>
</dbReference>
<accession>A0ABQ6NBE2</accession>
<comment type="similarity">
    <text evidence="1">Belongs to the peptidase C2 family.</text>
</comment>
<evidence type="ECO:0000256" key="6">
    <source>
        <dbReference type="PROSITE-ProRule" id="PRU00239"/>
    </source>
</evidence>
<keyword evidence="5" id="KW-0106">Calcium</keyword>
<dbReference type="SMART" id="SM00456">
    <property type="entry name" value="WW"/>
    <property type="match status" value="1"/>
</dbReference>
<proteinExistence type="inferred from homology"/>
<name>A0ABQ6NBE2_9STRA</name>
<dbReference type="InterPro" id="IPR022684">
    <property type="entry name" value="Calpain_cysteine_protease"/>
</dbReference>
<organism evidence="11 12">
    <name type="scientific">Tetraparma gracilis</name>
    <dbReference type="NCBI Taxonomy" id="2962635"/>
    <lineage>
        <taxon>Eukaryota</taxon>
        <taxon>Sar</taxon>
        <taxon>Stramenopiles</taxon>
        <taxon>Ochrophyta</taxon>
        <taxon>Bolidophyceae</taxon>
        <taxon>Parmales</taxon>
        <taxon>Triparmaceae</taxon>
        <taxon>Tetraparma</taxon>
    </lineage>
</organism>
<dbReference type="InterPro" id="IPR001202">
    <property type="entry name" value="WW_dom"/>
</dbReference>
<evidence type="ECO:0000256" key="3">
    <source>
        <dbReference type="ARBA" id="ARBA00022801"/>
    </source>
</evidence>
<evidence type="ECO:0000256" key="1">
    <source>
        <dbReference type="ARBA" id="ARBA00007623"/>
    </source>
</evidence>
<feature type="region of interest" description="Disordered" evidence="7">
    <location>
        <begin position="2040"/>
        <end position="2141"/>
    </location>
</feature>
<dbReference type="InterPro" id="IPR036020">
    <property type="entry name" value="WW_dom_sf"/>
</dbReference>
<dbReference type="PROSITE" id="PS00139">
    <property type="entry name" value="THIOL_PROTEASE_CYS"/>
    <property type="match status" value="1"/>
</dbReference>